<feature type="domain" description="Ion transport" evidence="9">
    <location>
        <begin position="811"/>
        <end position="1055"/>
    </location>
</feature>
<evidence type="ECO:0000256" key="5">
    <source>
        <dbReference type="ARBA" id="ARBA00023065"/>
    </source>
</evidence>
<dbReference type="GO" id="GO:0005886">
    <property type="term" value="C:plasma membrane"/>
    <property type="evidence" value="ECO:0007669"/>
    <property type="project" value="TreeGrafter"/>
</dbReference>
<keyword evidence="7" id="KW-0407">Ion channel</keyword>
<evidence type="ECO:0008006" key="14">
    <source>
        <dbReference type="Google" id="ProtNLM"/>
    </source>
</evidence>
<feature type="domain" description="TRPM-like" evidence="11">
    <location>
        <begin position="459"/>
        <end position="707"/>
    </location>
</feature>
<feature type="transmembrane region" description="Helical" evidence="8">
    <location>
        <begin position="896"/>
        <end position="920"/>
    </location>
</feature>
<dbReference type="Proteomes" id="UP000050791">
    <property type="component" value="Unassembled WGS sequence"/>
</dbReference>
<dbReference type="Pfam" id="PF00520">
    <property type="entry name" value="Ion_trans"/>
    <property type="match status" value="1"/>
</dbReference>
<evidence type="ECO:0000256" key="1">
    <source>
        <dbReference type="ARBA" id="ARBA00004141"/>
    </source>
</evidence>
<keyword evidence="5" id="KW-0406">Ion transport</keyword>
<keyword evidence="6 8" id="KW-0472">Membrane</keyword>
<keyword evidence="2" id="KW-0813">Transport</keyword>
<dbReference type="PANTHER" id="PTHR13800:SF1">
    <property type="entry name" value="TRANSIENT RECEPTOR POTENTIAL CATION CHANNEL TRPM"/>
    <property type="match status" value="1"/>
</dbReference>
<evidence type="ECO:0000256" key="8">
    <source>
        <dbReference type="SAM" id="Phobius"/>
    </source>
</evidence>
<organism evidence="12 13">
    <name type="scientific">Schistosoma mattheei</name>
    <dbReference type="NCBI Taxonomy" id="31246"/>
    <lineage>
        <taxon>Eukaryota</taxon>
        <taxon>Metazoa</taxon>
        <taxon>Spiralia</taxon>
        <taxon>Lophotrochozoa</taxon>
        <taxon>Platyhelminthes</taxon>
        <taxon>Trematoda</taxon>
        <taxon>Digenea</taxon>
        <taxon>Strigeidida</taxon>
        <taxon>Schistosomatoidea</taxon>
        <taxon>Schistosomatidae</taxon>
        <taxon>Schistosoma</taxon>
    </lineage>
</organism>
<dbReference type="InterPro" id="IPR005821">
    <property type="entry name" value="Ion_trans_dom"/>
</dbReference>
<evidence type="ECO:0000259" key="9">
    <source>
        <dbReference type="Pfam" id="PF00520"/>
    </source>
</evidence>
<evidence type="ECO:0000259" key="10">
    <source>
        <dbReference type="Pfam" id="PF18139"/>
    </source>
</evidence>
<comment type="subcellular location">
    <subcellularLocation>
        <location evidence="1">Membrane</location>
        <topology evidence="1">Multi-pass membrane protein</topology>
    </subcellularLocation>
</comment>
<name>A0AA85BSV1_9TREM</name>
<dbReference type="AlphaFoldDB" id="A0AA85BSV1"/>
<evidence type="ECO:0000256" key="6">
    <source>
        <dbReference type="ARBA" id="ARBA00023136"/>
    </source>
</evidence>
<evidence type="ECO:0000259" key="11">
    <source>
        <dbReference type="Pfam" id="PF25508"/>
    </source>
</evidence>
<evidence type="ECO:0000313" key="12">
    <source>
        <dbReference type="Proteomes" id="UP000050791"/>
    </source>
</evidence>
<feature type="transmembrane region" description="Helical" evidence="8">
    <location>
        <begin position="727"/>
        <end position="746"/>
    </location>
</feature>
<evidence type="ECO:0000313" key="13">
    <source>
        <dbReference type="WBParaSite" id="SMTH1_73250.1"/>
    </source>
</evidence>
<proteinExistence type="predicted"/>
<dbReference type="InterPro" id="IPR057366">
    <property type="entry name" value="TRPM-like"/>
</dbReference>
<reference evidence="13" key="1">
    <citation type="submission" date="2023-11" db="UniProtKB">
        <authorList>
            <consortium name="WormBaseParasite"/>
        </authorList>
    </citation>
    <scope>IDENTIFICATION</scope>
</reference>
<dbReference type="WBParaSite" id="SMTH1_73250.1">
    <property type="protein sequence ID" value="SMTH1_73250.1"/>
    <property type="gene ID" value="SMTH1_73250"/>
</dbReference>
<evidence type="ECO:0000256" key="3">
    <source>
        <dbReference type="ARBA" id="ARBA00022692"/>
    </source>
</evidence>
<dbReference type="InterPro" id="IPR050927">
    <property type="entry name" value="TRPM"/>
</dbReference>
<feature type="transmembrane region" description="Helical" evidence="8">
    <location>
        <begin position="1026"/>
        <end position="1049"/>
    </location>
</feature>
<protein>
    <recommendedName>
        <fullName evidence="14">LSDAT_euk domain-containing protein</fullName>
    </recommendedName>
</protein>
<dbReference type="PANTHER" id="PTHR13800">
    <property type="entry name" value="TRANSIENT RECEPTOR POTENTIAL CATION CHANNEL, SUBFAMILY M, MEMBER 6"/>
    <property type="match status" value="1"/>
</dbReference>
<feature type="domain" description="TRPM SLOG" evidence="10">
    <location>
        <begin position="131"/>
        <end position="372"/>
    </location>
</feature>
<feature type="transmembrane region" description="Helical" evidence="8">
    <location>
        <begin position="941"/>
        <end position="960"/>
    </location>
</feature>
<dbReference type="Pfam" id="PF18139">
    <property type="entry name" value="LSDAT_euk"/>
    <property type="match status" value="1"/>
</dbReference>
<evidence type="ECO:0000256" key="2">
    <source>
        <dbReference type="ARBA" id="ARBA00022448"/>
    </source>
</evidence>
<evidence type="ECO:0000256" key="7">
    <source>
        <dbReference type="ARBA" id="ARBA00023303"/>
    </source>
</evidence>
<dbReference type="GO" id="GO:0005261">
    <property type="term" value="F:monoatomic cation channel activity"/>
    <property type="evidence" value="ECO:0007669"/>
    <property type="project" value="TreeGrafter"/>
</dbReference>
<sequence length="1193" mass="137017">MFQGVVSSARANAYGDQNEAGRFATAVIRAKRVFRSRISERQGTKKHNFILRCFTFKECVKFVPDPTKPPRPHGHLQCYCGELDYKHYDYENIINNNDNTWTESNDIKVIGPTNAFGQIEFSDSPIQKPTEFVRISDEDKLEDVMTLMKDYWKMMEPEKPSLCISVIGGAKSFVLDGHKKDVFYSGLVQAALSTKAWIVTSGLNLGIVRMVGKALQDQKFHFDEWKPSESLICLGIAPWGYVLNRQTLVSEDHNTPIRYEITDFITRDSPVSLNQNHTHYIFVDEGRRLRYGGSKSAEFRARLEKQIALPVKKGGFGIPVVLVIVEGGHDVFIDAKNSLKEHVPVVICSGTGRAADILSLAFEYRLRNETFNGFSEMELAALKTKLQNISGTPSKVDSAIEMIEFIVQNDRLITTFDMNHSNDLDLAILYSLIKTSSNLDKQLELAFTWKRSDIARDIIFQQGNQFDQVTLEYFMLEALKKDELEFVKIFLYNGVSMKTFLTVDRLSILYNNSVHRDGLIKCLRKHKLLQLSTNIDKNENSTPSIDNSNKKLRLATIGLLLDKMLGSFDNYLYETDADSPDNLPNVVNRSRFSSPFQELFIWAVLHQRQEMALYFWELSENGLILALIGCCLYSNMIKSLPSYDTEARALYESYVKEFEMIATRLLEKCYSTSEELTLNLLDRETYIWGSFNCLRLAAQSLRRKFISSTACQDSLYRAWRGGVHTNAFVILATLIFPFLLFFDCLFRWDNRHTITNESQNLVDSNSSNDPDIKNKRNNSTDSCCGLISKCNKIKSRIQIFYNAPRTKFIFNALVYVIFLLHFSYTLLFETIPDEISIHESIVIGYFIAKLIDMIQQICQSCDGKLELLCNQGYGLYWNKSDVCLVFLGLFSASLRIGFSTTFILAKSFYVITLVGCYLKVYSLYSHHPRLGPKLVMVRSMLIELQMFIFILVVVLVSYGVSQQVLLYPYRANFSWRTLRDIFYYPYWNLYGEIMLEYAFAENEGCTATGVLNSECPMSNYLSPLFLAVYLMIAGILLINLLIAIFSNVFEKIEENSIELWKFNIFSIVLEYSNRPVLPVPFSSITAIIKLILYCLRVKVIHSKIQQCCKRPPSADQNDETSSLTSSSKVVITYKENLRLIPDYITNRPKKNVKQYDSVDNDEWPNPRQLENYCKVNNLYFQDIIIIPEIIIFQ</sequence>
<accession>A0AA85BSV1</accession>
<dbReference type="GO" id="GO:0030001">
    <property type="term" value="P:metal ion transport"/>
    <property type="evidence" value="ECO:0007669"/>
    <property type="project" value="TreeGrafter"/>
</dbReference>
<dbReference type="Pfam" id="PF25508">
    <property type="entry name" value="TRPM2"/>
    <property type="match status" value="1"/>
</dbReference>
<evidence type="ECO:0000256" key="4">
    <source>
        <dbReference type="ARBA" id="ARBA00022989"/>
    </source>
</evidence>
<keyword evidence="3 8" id="KW-0812">Transmembrane</keyword>
<feature type="transmembrane region" description="Helical" evidence="8">
    <location>
        <begin position="808"/>
        <end position="827"/>
    </location>
</feature>
<dbReference type="InterPro" id="IPR041491">
    <property type="entry name" value="TRPM_SLOG"/>
</dbReference>
<keyword evidence="4 8" id="KW-1133">Transmembrane helix</keyword>